<dbReference type="EMBL" id="JAWQEG010001903">
    <property type="protein sequence ID" value="KAK3875882.1"/>
    <property type="molecule type" value="Genomic_DNA"/>
</dbReference>
<reference evidence="2" key="1">
    <citation type="submission" date="2023-10" db="EMBL/GenBank/DDBJ databases">
        <title>Genome assemblies of two species of porcelain crab, Petrolisthes cinctipes and Petrolisthes manimaculis (Anomura: Porcellanidae).</title>
        <authorList>
            <person name="Angst P."/>
        </authorList>
    </citation>
    <scope>NUCLEOTIDE SEQUENCE</scope>
    <source>
        <strain evidence="2">PB745_01</strain>
        <tissue evidence="2">Gill</tissue>
    </source>
</reference>
<feature type="compositionally biased region" description="Acidic residues" evidence="1">
    <location>
        <begin position="20"/>
        <end position="29"/>
    </location>
</feature>
<protein>
    <submittedName>
        <fullName evidence="2">Uncharacterized protein</fullName>
    </submittedName>
</protein>
<feature type="region of interest" description="Disordered" evidence="1">
    <location>
        <begin position="229"/>
        <end position="262"/>
    </location>
</feature>
<feature type="compositionally biased region" description="Basic and acidic residues" evidence="1">
    <location>
        <begin position="784"/>
        <end position="798"/>
    </location>
</feature>
<organism evidence="2 3">
    <name type="scientific">Petrolisthes cinctipes</name>
    <name type="common">Flat porcelain crab</name>
    <dbReference type="NCBI Taxonomy" id="88211"/>
    <lineage>
        <taxon>Eukaryota</taxon>
        <taxon>Metazoa</taxon>
        <taxon>Ecdysozoa</taxon>
        <taxon>Arthropoda</taxon>
        <taxon>Crustacea</taxon>
        <taxon>Multicrustacea</taxon>
        <taxon>Malacostraca</taxon>
        <taxon>Eumalacostraca</taxon>
        <taxon>Eucarida</taxon>
        <taxon>Decapoda</taxon>
        <taxon>Pleocyemata</taxon>
        <taxon>Anomura</taxon>
        <taxon>Galatheoidea</taxon>
        <taxon>Porcellanidae</taxon>
        <taxon>Petrolisthes</taxon>
    </lineage>
</organism>
<feature type="region of interest" description="Disordered" evidence="1">
    <location>
        <begin position="15"/>
        <end position="43"/>
    </location>
</feature>
<feature type="compositionally biased region" description="Polar residues" evidence="1">
    <location>
        <begin position="804"/>
        <end position="820"/>
    </location>
</feature>
<feature type="compositionally biased region" description="Polar residues" evidence="1">
    <location>
        <begin position="846"/>
        <end position="866"/>
    </location>
</feature>
<name>A0AAE1FMH3_PETCI</name>
<evidence type="ECO:0000256" key="1">
    <source>
        <dbReference type="SAM" id="MobiDB-lite"/>
    </source>
</evidence>
<keyword evidence="3" id="KW-1185">Reference proteome</keyword>
<sequence>MYSWVKKKVFAQKDASDSSYLEENDDNADSECKYDPEKEGVGDRYKVRKEYDHDASPMKELSFLIPNDTDQNNINFEKDSADKINGEFVNDTNSVSEYDSEGKSNGIEGNSSGEAETEYDNGKCLQSGTPVDNFGVPRKAKGLPNVSAQQEEGLSTVSSEKDGSRMRNNLPSDISMMSLEDYEVEKVVMHNALEKKKSTGPESQESIAITKIDVPVEIKPVMFIQEESSVKNSHSAPQDKKGIAKSNLVTQESTTLEDESHRRDYVGKTKKRLTRGTAEKGECNFSTPFIKSTHSSTSSSSSYSRLSCLYNQTGRMSTVLGERFILAHIDGVQRVVKTKLEESNVGPFGVAIVWNGVKPKALKKVIDGEEVQFDAVLFPRSSKLIALVVWQEVKPIYSIEPYFKSSVILERFEGLTVKLVSLDKERGRVSTVIRGKFQSVVFSLSDVFLHGKQVSDVKRLSRVSLNGCEVSKEQFLMHCDASTKLVVKDGECSLEYEEGDRVITIPCRSEFMYCGKRRVVPVLCGEVTAHVRKVVDKKGKEEWSAILVQVDEELLNPPQVFKNCQGTLQFTHNHFNITANLNGVPTLLKIGNEALLVVDGVLTKPEKNMANIEVQFDVSFVRNKVCHIVPLWRGEKPAWYEHEGSKYFFDVPGVYQGFDEQNMQFAVTLDGEKKTIKLKAIKGMYNEVGQQCTSLPLLSFVSLHLKEVQCSGEWKAIQFVVMTPESTAMPSPIVPAIQVEAKLCTSTNKATLPPDLKHITRRGEDDSFLAGIAQQNTSTLSRPFRGESRPKKTSKQDANDVVIPSNSVTPSQHCSSDLTAPSNTVGILHKNKSTCTLAPCPRDSSQHSNGTQTSQVVRDSSQSTITDDLPSGFGNGAQNGISSNNQVMNNAQALVKENLNEILARSLGSSSTGNQKNLTIHNQFAEAGGMNTNKTSIEDLQCQEIYLIFAGKINMSSMNYVFTYTHDGYSRSIPLPQDIAVDSPLSISSLLMDFYLLVNKRDVCHPVCGWFEKRNRQLLTKEYQVLHSYNPKENLLTLLDQSGCLDSFQFDGQYLVMCNSRHLVRERSSRGQLVHAVLEEVESCNIKGHEVNKKVLFLTSNTYIYQISLKFLSLSLTDNQYAMDSFITCQTTDLQLASREGSHSCTSTSPNTGISSCKDKIQLVLQNDAHKVPVTERNNQQSSAATPDLMDVEHAESSSSLGMNKDSSSITTENKSIAEDRSFLCRKTLRSILAKGYLDNLTKKHAKSYPVLLGLAYETMSISSFYCSHLRQALSLPSGVPRFDWKKSKMNTMSYLLVQKKMSSGTVSFHPRFLWPKGAVCDPYIIFTQQLFLVDTNFRVLGLQDEATDSVKKFMYCYDVAYTQNRERTIKDFVKDVKGPYFAVVEDVSPKIVEGNLIEGEILFLTSSYCMAVACVSTVVGNSTGQIIYS</sequence>
<feature type="region of interest" description="Disordered" evidence="1">
    <location>
        <begin position="839"/>
        <end position="877"/>
    </location>
</feature>
<dbReference type="Proteomes" id="UP001286313">
    <property type="component" value="Unassembled WGS sequence"/>
</dbReference>
<feature type="region of interest" description="Disordered" evidence="1">
    <location>
        <begin position="773"/>
        <end position="820"/>
    </location>
</feature>
<evidence type="ECO:0000313" key="2">
    <source>
        <dbReference type="EMBL" id="KAK3875882.1"/>
    </source>
</evidence>
<proteinExistence type="predicted"/>
<evidence type="ECO:0000313" key="3">
    <source>
        <dbReference type="Proteomes" id="UP001286313"/>
    </source>
</evidence>
<gene>
    <name evidence="2" type="ORF">Pcinc_019274</name>
</gene>
<accession>A0AAE1FMH3</accession>
<feature type="compositionally biased region" description="Polar residues" evidence="1">
    <location>
        <begin position="146"/>
        <end position="158"/>
    </location>
</feature>
<feature type="region of interest" description="Disordered" evidence="1">
    <location>
        <begin position="85"/>
        <end position="171"/>
    </location>
</feature>
<comment type="caution">
    <text evidence="2">The sequence shown here is derived from an EMBL/GenBank/DDBJ whole genome shotgun (WGS) entry which is preliminary data.</text>
</comment>
<feature type="compositionally biased region" description="Basic and acidic residues" evidence="1">
    <location>
        <begin position="30"/>
        <end position="43"/>
    </location>
</feature>